<organism evidence="2 3">
    <name type="scientific">Vitrella brassicaformis (strain CCMP3155)</name>
    <dbReference type="NCBI Taxonomy" id="1169540"/>
    <lineage>
        <taxon>Eukaryota</taxon>
        <taxon>Sar</taxon>
        <taxon>Alveolata</taxon>
        <taxon>Colpodellida</taxon>
        <taxon>Vitrellaceae</taxon>
        <taxon>Vitrella</taxon>
    </lineage>
</organism>
<dbReference type="SUPFAM" id="SSF48371">
    <property type="entry name" value="ARM repeat"/>
    <property type="match status" value="1"/>
</dbReference>
<accession>A0A0G4H498</accession>
<protein>
    <submittedName>
        <fullName evidence="2">Uncharacterized protein</fullName>
    </submittedName>
</protein>
<sequence>MQADAVGQGLRSSLVHSMCNTSADPQKRLLARRSAMVMAAMSEIHCDLLAGGAGQQLLLGEVGRLKEAIPAAPSADRPFIEMGLFSMLSGAMRDHNSVGSAPDEKATAVREAITESHGDLLARAAVAAMTPEHIELADSAIDLLTQARRDRPCLAERYRLFGEATSVILSDKQMEGGVDEKRRANRIAGLLESIQSFARLTEVSRRADESEEVSEKLRVDAFKARVRPHMEPLVSVLASPGSTPVAQWAAVYVLGRMLTMQVVYEGDEDKGKQVLGPLFEHLPRAEAMAGLVSAMGAKNIGWGYVNMSMAVNVPRALARGGHLSALLDHGVVPVLLRRMCDSDGQLGRNEWDVRGLRGMPVDYVKGMVARRCIETIWLISRQHTHKLAEYEALPAAVCQTLVGFVTGEVTMREEEYRDMAAEILVEIVKYGDEQVSAGKTHSNLMADRIAQLDCFQRLKRLMDAGHLWYTTDDDDHPVVRLVSAVASKASASVCAGSASSGGSRASRRAQQRVEKKKMAKGAPAK</sequence>
<feature type="compositionally biased region" description="Basic residues" evidence="1">
    <location>
        <begin position="505"/>
        <end position="519"/>
    </location>
</feature>
<dbReference type="PhylomeDB" id="A0A0G4H498"/>
<dbReference type="InterPro" id="IPR011989">
    <property type="entry name" value="ARM-like"/>
</dbReference>
<dbReference type="Gene3D" id="1.25.10.10">
    <property type="entry name" value="Leucine-rich Repeat Variant"/>
    <property type="match status" value="1"/>
</dbReference>
<dbReference type="Proteomes" id="UP000041254">
    <property type="component" value="Unassembled WGS sequence"/>
</dbReference>
<feature type="region of interest" description="Disordered" evidence="1">
    <location>
        <begin position="495"/>
        <end position="525"/>
    </location>
</feature>
<dbReference type="VEuPathDB" id="CryptoDB:Vbra_10581"/>
<dbReference type="InParanoid" id="A0A0G4H498"/>
<proteinExistence type="predicted"/>
<gene>
    <name evidence="2" type="ORF">Vbra_10581</name>
</gene>
<name>A0A0G4H498_VITBC</name>
<evidence type="ECO:0000313" key="3">
    <source>
        <dbReference type="Proteomes" id="UP000041254"/>
    </source>
</evidence>
<evidence type="ECO:0000313" key="2">
    <source>
        <dbReference type="EMBL" id="CEM38586.1"/>
    </source>
</evidence>
<dbReference type="EMBL" id="CDMY01000989">
    <property type="protein sequence ID" value="CEM38586.1"/>
    <property type="molecule type" value="Genomic_DNA"/>
</dbReference>
<reference evidence="2 3" key="1">
    <citation type="submission" date="2014-11" db="EMBL/GenBank/DDBJ databases">
        <authorList>
            <person name="Zhu J."/>
            <person name="Qi W."/>
            <person name="Song R."/>
        </authorList>
    </citation>
    <scope>NUCLEOTIDE SEQUENCE [LARGE SCALE GENOMIC DNA]</scope>
</reference>
<evidence type="ECO:0000256" key="1">
    <source>
        <dbReference type="SAM" id="MobiDB-lite"/>
    </source>
</evidence>
<dbReference type="AlphaFoldDB" id="A0A0G4H498"/>
<dbReference type="InterPro" id="IPR016024">
    <property type="entry name" value="ARM-type_fold"/>
</dbReference>
<feature type="compositionally biased region" description="Low complexity" evidence="1">
    <location>
        <begin position="495"/>
        <end position="504"/>
    </location>
</feature>
<keyword evidence="3" id="KW-1185">Reference proteome</keyword>